<dbReference type="GO" id="GO:0043235">
    <property type="term" value="C:receptor complex"/>
    <property type="evidence" value="ECO:0007669"/>
    <property type="project" value="TreeGrafter"/>
</dbReference>
<dbReference type="FunFam" id="4.10.400.10:FF:000005">
    <property type="entry name" value="low-density lipoprotein receptor-related protein 1B"/>
    <property type="match status" value="1"/>
</dbReference>
<reference evidence="17" key="1">
    <citation type="journal article" date="2017" name="Nat. Commun.">
        <title>The North American bullfrog draft genome provides insight into hormonal regulation of long noncoding RNA.</title>
        <authorList>
            <person name="Hammond S.A."/>
            <person name="Warren R.L."/>
            <person name="Vandervalk B.P."/>
            <person name="Kucuk E."/>
            <person name="Khan H."/>
            <person name="Gibb E.A."/>
            <person name="Pandoh P."/>
            <person name="Kirk H."/>
            <person name="Zhao Y."/>
            <person name="Jones M."/>
            <person name="Mungall A.J."/>
            <person name="Coope R."/>
            <person name="Pleasance S."/>
            <person name="Moore R.A."/>
            <person name="Holt R.A."/>
            <person name="Round J.M."/>
            <person name="Ohora S."/>
            <person name="Walle B.V."/>
            <person name="Veldhoen N."/>
            <person name="Helbing C.C."/>
            <person name="Birol I."/>
        </authorList>
    </citation>
    <scope>NUCLEOTIDE SEQUENCE [LARGE SCALE GENOMIC DNA]</scope>
</reference>
<dbReference type="OrthoDB" id="5958943at2759"/>
<dbReference type="FunFam" id="4.10.400.10:FF:000034">
    <property type="entry name" value="Low-density lipoprotein receptor-related protein 2"/>
    <property type="match status" value="1"/>
</dbReference>
<dbReference type="PANTHER" id="PTHR22722:SF5">
    <property type="entry name" value="LOW-DENSITY LIPOPROTEIN RECEPTOR-RELATED PROTEIN 1B"/>
    <property type="match status" value="1"/>
</dbReference>
<dbReference type="GO" id="GO:0006898">
    <property type="term" value="P:receptor-mediated endocytosis"/>
    <property type="evidence" value="ECO:0007669"/>
    <property type="project" value="TreeGrafter"/>
</dbReference>
<evidence type="ECO:0000313" key="17">
    <source>
        <dbReference type="Proteomes" id="UP000228934"/>
    </source>
</evidence>
<feature type="non-terminal residue" evidence="16">
    <location>
        <position position="256"/>
    </location>
</feature>
<dbReference type="SUPFAM" id="SSF57424">
    <property type="entry name" value="LDL receptor-like module"/>
    <property type="match status" value="3"/>
</dbReference>
<dbReference type="AlphaFoldDB" id="A0A2G9S7L8"/>
<dbReference type="InterPro" id="IPR000033">
    <property type="entry name" value="LDLR_classB_rpt"/>
</dbReference>
<dbReference type="EMBL" id="KV926488">
    <property type="protein sequence ID" value="PIO36084.1"/>
    <property type="molecule type" value="Genomic_DNA"/>
</dbReference>
<dbReference type="SUPFAM" id="SSF63825">
    <property type="entry name" value="YWTD domain"/>
    <property type="match status" value="1"/>
</dbReference>
<feature type="disulfide bond" evidence="14">
    <location>
        <begin position="40"/>
        <end position="52"/>
    </location>
</feature>
<evidence type="ECO:0000256" key="11">
    <source>
        <dbReference type="ARBA" id="ARBA00023157"/>
    </source>
</evidence>
<sequence>CPRGEFQCSNKFCIATSFVCDGVDNCGDNSDEQDCSVITCKAGQFRCGKGICIPEKWLCDGQADCADQSDESEDRCGLKSQPQAVTQCGAQEFRCGNGKCIHLNWRCDGDEDCKDKSDEKDCRKYSVLGTDCMFMFWSDWGEPSKIEKAGLNGGDRQILVSDDIEWPNGITLDSKLHTLSSVDFSGANRKLLIFSEDKLSHPFGLAVFEDKVFWTDLENEAIFSANRLTGKEIHVLAENLNNPHDIVIVHQLKQPK</sequence>
<feature type="disulfide bond" evidence="14">
    <location>
        <begin position="8"/>
        <end position="26"/>
    </location>
</feature>
<feature type="disulfide bond" evidence="14">
    <location>
        <begin position="1"/>
        <end position="13"/>
    </location>
</feature>
<keyword evidence="7" id="KW-0677">Repeat</keyword>
<dbReference type="InterPro" id="IPR002172">
    <property type="entry name" value="LDrepeatLR_classA_rpt"/>
</dbReference>
<dbReference type="CDD" id="cd00112">
    <property type="entry name" value="LDLa"/>
    <property type="match status" value="3"/>
</dbReference>
<dbReference type="PROSITE" id="PS01209">
    <property type="entry name" value="LDLRA_1"/>
    <property type="match status" value="1"/>
</dbReference>
<keyword evidence="12" id="KW-0675">Receptor</keyword>
<protein>
    <submittedName>
        <fullName evidence="16">Uncharacterized protein</fullName>
    </submittedName>
</protein>
<feature type="disulfide bond" evidence="14">
    <location>
        <begin position="47"/>
        <end position="65"/>
    </location>
</feature>
<keyword evidence="13" id="KW-0325">Glycoprotein</keyword>
<evidence type="ECO:0000256" key="8">
    <source>
        <dbReference type="ARBA" id="ARBA00022837"/>
    </source>
</evidence>
<evidence type="ECO:0000256" key="12">
    <source>
        <dbReference type="ARBA" id="ARBA00023170"/>
    </source>
</evidence>
<keyword evidence="4" id="KW-0254">Endocytosis</keyword>
<keyword evidence="6" id="KW-0732">Signal</keyword>
<proteinExistence type="inferred from homology"/>
<dbReference type="InterPro" id="IPR051221">
    <property type="entry name" value="LDLR-related"/>
</dbReference>
<dbReference type="SMART" id="SM00135">
    <property type="entry name" value="LY"/>
    <property type="match status" value="3"/>
</dbReference>
<dbReference type="Gene3D" id="4.10.400.10">
    <property type="entry name" value="Low-density Lipoprotein Receptor"/>
    <property type="match status" value="3"/>
</dbReference>
<keyword evidence="5" id="KW-0812">Transmembrane</keyword>
<keyword evidence="10" id="KW-0472">Membrane</keyword>
<evidence type="ECO:0000256" key="3">
    <source>
        <dbReference type="ARBA" id="ARBA00022536"/>
    </source>
</evidence>
<evidence type="ECO:0000256" key="4">
    <source>
        <dbReference type="ARBA" id="ARBA00022583"/>
    </source>
</evidence>
<feature type="disulfide bond" evidence="14">
    <location>
        <begin position="88"/>
        <end position="100"/>
    </location>
</feature>
<evidence type="ECO:0000256" key="14">
    <source>
        <dbReference type="PROSITE-ProRule" id="PRU00124"/>
    </source>
</evidence>
<evidence type="ECO:0000256" key="9">
    <source>
        <dbReference type="ARBA" id="ARBA00022989"/>
    </source>
</evidence>
<dbReference type="GO" id="GO:0016324">
    <property type="term" value="C:apical plasma membrane"/>
    <property type="evidence" value="ECO:0007669"/>
    <property type="project" value="TreeGrafter"/>
</dbReference>
<dbReference type="InterPro" id="IPR036055">
    <property type="entry name" value="LDL_receptor-like_sf"/>
</dbReference>
<dbReference type="Proteomes" id="UP000228934">
    <property type="component" value="Unassembled WGS sequence"/>
</dbReference>
<organism evidence="16 17">
    <name type="scientific">Aquarana catesbeiana</name>
    <name type="common">American bullfrog</name>
    <name type="synonym">Rana catesbeiana</name>
    <dbReference type="NCBI Taxonomy" id="8400"/>
    <lineage>
        <taxon>Eukaryota</taxon>
        <taxon>Metazoa</taxon>
        <taxon>Chordata</taxon>
        <taxon>Craniata</taxon>
        <taxon>Vertebrata</taxon>
        <taxon>Euteleostomi</taxon>
        <taxon>Amphibia</taxon>
        <taxon>Batrachia</taxon>
        <taxon>Anura</taxon>
        <taxon>Neobatrachia</taxon>
        <taxon>Ranoidea</taxon>
        <taxon>Ranidae</taxon>
        <taxon>Aquarana</taxon>
    </lineage>
</organism>
<evidence type="ECO:0000256" key="1">
    <source>
        <dbReference type="ARBA" id="ARBA00004479"/>
    </source>
</evidence>
<keyword evidence="11 14" id="KW-1015">Disulfide bond</keyword>
<evidence type="ECO:0000256" key="7">
    <source>
        <dbReference type="ARBA" id="ARBA00022737"/>
    </source>
</evidence>
<evidence type="ECO:0000256" key="10">
    <source>
        <dbReference type="ARBA" id="ARBA00023136"/>
    </source>
</evidence>
<keyword evidence="8" id="KW-0106">Calcium</keyword>
<dbReference type="Pfam" id="PF00057">
    <property type="entry name" value="Ldl_recept_a"/>
    <property type="match status" value="3"/>
</dbReference>
<dbReference type="SMART" id="SM00192">
    <property type="entry name" value="LDLa"/>
    <property type="match status" value="3"/>
</dbReference>
<feature type="disulfide bond" evidence="14">
    <location>
        <begin position="107"/>
        <end position="122"/>
    </location>
</feature>
<feature type="disulfide bond" evidence="14">
    <location>
        <begin position="95"/>
        <end position="113"/>
    </location>
</feature>
<name>A0A2G9S7L8_AQUCT</name>
<feature type="disulfide bond" evidence="14">
    <location>
        <begin position="20"/>
        <end position="35"/>
    </location>
</feature>
<keyword evidence="17" id="KW-1185">Reference proteome</keyword>
<feature type="non-terminal residue" evidence="16">
    <location>
        <position position="1"/>
    </location>
</feature>
<dbReference type="InterPro" id="IPR023415">
    <property type="entry name" value="LDLR_class-A_CS"/>
</dbReference>
<keyword evidence="9" id="KW-1133">Transmembrane helix</keyword>
<dbReference type="PROSITE" id="PS50068">
    <property type="entry name" value="LDLRA_2"/>
    <property type="match status" value="3"/>
</dbReference>
<dbReference type="Gene3D" id="2.120.10.30">
    <property type="entry name" value="TolB, C-terminal domain"/>
    <property type="match status" value="1"/>
</dbReference>
<dbReference type="PANTHER" id="PTHR22722">
    <property type="entry name" value="LOW-DENSITY LIPOPROTEIN RECEPTOR-RELATED PROTEIN 2-RELATED"/>
    <property type="match status" value="1"/>
</dbReference>
<dbReference type="PRINTS" id="PR00261">
    <property type="entry name" value="LDLRECEPTOR"/>
</dbReference>
<evidence type="ECO:0000256" key="15">
    <source>
        <dbReference type="PROSITE-ProRule" id="PRU00461"/>
    </source>
</evidence>
<accession>A0A2G9S7L8</accession>
<evidence type="ECO:0000313" key="16">
    <source>
        <dbReference type="EMBL" id="PIO36084.1"/>
    </source>
</evidence>
<comment type="caution">
    <text evidence="14">Lacks conserved residue(s) required for the propagation of feature annotation.</text>
</comment>
<gene>
    <name evidence="16" type="ORF">AB205_0090310</name>
</gene>
<comment type="similarity">
    <text evidence="2">Belongs to the LDLR family.</text>
</comment>
<keyword evidence="3" id="KW-0245">EGF-like domain</keyword>
<comment type="subcellular location">
    <subcellularLocation>
        <location evidence="1">Membrane</location>
        <topology evidence="1">Single-pass type I membrane protein</topology>
    </subcellularLocation>
</comment>
<evidence type="ECO:0000256" key="13">
    <source>
        <dbReference type="ARBA" id="ARBA00023180"/>
    </source>
</evidence>
<evidence type="ECO:0000256" key="2">
    <source>
        <dbReference type="ARBA" id="ARBA00009939"/>
    </source>
</evidence>
<dbReference type="GO" id="GO:0042562">
    <property type="term" value="F:hormone binding"/>
    <property type="evidence" value="ECO:0007669"/>
    <property type="project" value="TreeGrafter"/>
</dbReference>
<dbReference type="Pfam" id="PF00058">
    <property type="entry name" value="Ldl_recept_b"/>
    <property type="match status" value="2"/>
</dbReference>
<evidence type="ECO:0000256" key="5">
    <source>
        <dbReference type="ARBA" id="ARBA00022692"/>
    </source>
</evidence>
<dbReference type="PROSITE" id="PS51120">
    <property type="entry name" value="LDLRB"/>
    <property type="match status" value="1"/>
</dbReference>
<dbReference type="FunFam" id="4.10.400.10:FF:000009">
    <property type="entry name" value="Low-density lipoprotein receptor-related protein 1"/>
    <property type="match status" value="1"/>
</dbReference>
<evidence type="ECO:0000256" key="6">
    <source>
        <dbReference type="ARBA" id="ARBA00022729"/>
    </source>
</evidence>
<dbReference type="InterPro" id="IPR011042">
    <property type="entry name" value="6-blade_b-propeller_TolB-like"/>
</dbReference>
<feature type="repeat" description="LDL-receptor class B" evidence="15">
    <location>
        <begin position="133"/>
        <end position="176"/>
    </location>
</feature>